<dbReference type="Proteomes" id="UP001165986">
    <property type="component" value="Unassembled WGS sequence"/>
</dbReference>
<comment type="caution">
    <text evidence="3">The sequence shown here is derived from an EMBL/GenBank/DDBJ whole genome shotgun (WGS) entry which is preliminary data.</text>
</comment>
<sequence length="77" mass="8921">MGELPVSRVAELRKRLDLTQRELADLVGVTETTVRNWENNRSGIEWFERIAKLCDALQCAPNDLFRYQKIGENEENA</sequence>
<dbReference type="Pfam" id="PF13443">
    <property type="entry name" value="HTH_26"/>
    <property type="match status" value="1"/>
</dbReference>
<evidence type="ECO:0000259" key="2">
    <source>
        <dbReference type="PROSITE" id="PS50943"/>
    </source>
</evidence>
<organism evidence="3 4">
    <name type="scientific">Komarekiella delphini-convector SJRDD-AB1</name>
    <dbReference type="NCBI Taxonomy" id="2593771"/>
    <lineage>
        <taxon>Bacteria</taxon>
        <taxon>Bacillati</taxon>
        <taxon>Cyanobacteriota</taxon>
        <taxon>Cyanophyceae</taxon>
        <taxon>Nostocales</taxon>
        <taxon>Nostocaceae</taxon>
        <taxon>Komarekiella</taxon>
        <taxon>Komarekiella delphini-convector</taxon>
    </lineage>
</organism>
<name>A0AA40T567_9NOST</name>
<dbReference type="AlphaFoldDB" id="A0AA40T567"/>
<dbReference type="SUPFAM" id="SSF47413">
    <property type="entry name" value="lambda repressor-like DNA-binding domains"/>
    <property type="match status" value="1"/>
</dbReference>
<feature type="domain" description="HTH cro/C1-type" evidence="2">
    <location>
        <begin position="9"/>
        <end position="64"/>
    </location>
</feature>
<dbReference type="PROSITE" id="PS50943">
    <property type="entry name" value="HTH_CROC1"/>
    <property type="match status" value="1"/>
</dbReference>
<dbReference type="PANTHER" id="PTHR46558:SF11">
    <property type="entry name" value="HTH-TYPE TRANSCRIPTIONAL REGULATOR XRE"/>
    <property type="match status" value="1"/>
</dbReference>
<accession>A0AA40T567</accession>
<keyword evidence="1" id="KW-0238">DNA-binding</keyword>
<reference evidence="3" key="1">
    <citation type="submission" date="2019-07" db="EMBL/GenBank/DDBJ databases">
        <title>Toxilogical consequences of a new and cryptic species of cyanobacteria (Komarekiella delphini-convector) recovered from the epidermis of a bottlenose dolphin and 1500 ft. in the air.</title>
        <authorList>
            <person name="Brown A.O."/>
            <person name="Dvorak P."/>
            <person name="Villanueva C.D."/>
            <person name="Foss A.J."/>
            <person name="Garvey A.D."/>
            <person name="Gibson Q.A."/>
            <person name="Johansen J.R."/>
            <person name="Casamatta D.A."/>
        </authorList>
    </citation>
    <scope>NUCLEOTIDE SEQUENCE</scope>
    <source>
        <strain evidence="3">SJRDD-AB1</strain>
    </source>
</reference>
<dbReference type="SMART" id="SM00530">
    <property type="entry name" value="HTH_XRE"/>
    <property type="match status" value="1"/>
</dbReference>
<evidence type="ECO:0000313" key="3">
    <source>
        <dbReference type="EMBL" id="MBD6620842.1"/>
    </source>
</evidence>
<gene>
    <name evidence="3" type="ORF">FNW02_35110</name>
</gene>
<evidence type="ECO:0000313" key="4">
    <source>
        <dbReference type="Proteomes" id="UP001165986"/>
    </source>
</evidence>
<keyword evidence="4" id="KW-1185">Reference proteome</keyword>
<dbReference type="GO" id="GO:0003677">
    <property type="term" value="F:DNA binding"/>
    <property type="evidence" value="ECO:0007669"/>
    <property type="project" value="UniProtKB-KW"/>
</dbReference>
<dbReference type="InterPro" id="IPR010982">
    <property type="entry name" value="Lambda_DNA-bd_dom_sf"/>
</dbReference>
<dbReference type="PANTHER" id="PTHR46558">
    <property type="entry name" value="TRACRIPTIONAL REGULATORY PROTEIN-RELATED-RELATED"/>
    <property type="match status" value="1"/>
</dbReference>
<dbReference type="CDD" id="cd00093">
    <property type="entry name" value="HTH_XRE"/>
    <property type="match status" value="1"/>
</dbReference>
<dbReference type="EMBL" id="VJXY01000086">
    <property type="protein sequence ID" value="MBD6620842.1"/>
    <property type="molecule type" value="Genomic_DNA"/>
</dbReference>
<protein>
    <submittedName>
        <fullName evidence="3">Helix-turn-helix transcriptional regulator</fullName>
    </submittedName>
</protein>
<evidence type="ECO:0000256" key="1">
    <source>
        <dbReference type="ARBA" id="ARBA00023125"/>
    </source>
</evidence>
<dbReference type="Gene3D" id="1.10.260.40">
    <property type="entry name" value="lambda repressor-like DNA-binding domains"/>
    <property type="match status" value="1"/>
</dbReference>
<dbReference type="InterPro" id="IPR001387">
    <property type="entry name" value="Cro/C1-type_HTH"/>
</dbReference>
<proteinExistence type="predicted"/>